<evidence type="ECO:0000256" key="11">
    <source>
        <dbReference type="ARBA" id="ARBA00030399"/>
    </source>
</evidence>
<dbReference type="InterPro" id="IPR054728">
    <property type="entry name" value="RsmB-like_ferredoxin"/>
</dbReference>
<dbReference type="InterPro" id="IPR023267">
    <property type="entry name" value="RCMT"/>
</dbReference>
<dbReference type="GO" id="GO:0003723">
    <property type="term" value="F:RNA binding"/>
    <property type="evidence" value="ECO:0007669"/>
    <property type="project" value="UniProtKB-UniRule"/>
</dbReference>
<dbReference type="InterPro" id="IPR004573">
    <property type="entry name" value="rRNA_ssu_MeTfrase_B"/>
</dbReference>
<comment type="function">
    <text evidence="1">Specifically methylates the cytosine at position 967 (m5C967) of 16S rRNA.</text>
</comment>
<comment type="catalytic activity">
    <reaction evidence="13">
        <text>cytidine(967) in 16S rRNA + S-adenosyl-L-methionine = 5-methylcytidine(967) in 16S rRNA + S-adenosyl-L-homocysteine + H(+)</text>
        <dbReference type="Rhea" id="RHEA:42748"/>
        <dbReference type="Rhea" id="RHEA-COMP:10219"/>
        <dbReference type="Rhea" id="RHEA-COMP:10220"/>
        <dbReference type="ChEBI" id="CHEBI:15378"/>
        <dbReference type="ChEBI" id="CHEBI:57856"/>
        <dbReference type="ChEBI" id="CHEBI:59789"/>
        <dbReference type="ChEBI" id="CHEBI:74483"/>
        <dbReference type="ChEBI" id="CHEBI:82748"/>
        <dbReference type="EC" id="2.1.1.176"/>
    </reaction>
</comment>
<evidence type="ECO:0000256" key="13">
    <source>
        <dbReference type="ARBA" id="ARBA00047283"/>
    </source>
</evidence>
<dbReference type="CDD" id="cd02440">
    <property type="entry name" value="AdoMet_MTases"/>
    <property type="match status" value="1"/>
</dbReference>
<evidence type="ECO:0000256" key="3">
    <source>
        <dbReference type="ARBA" id="ARBA00007494"/>
    </source>
</evidence>
<comment type="caution">
    <text evidence="16">The sequence shown here is derived from an EMBL/GenBank/DDBJ whole genome shotgun (WGS) entry which is preliminary data.</text>
</comment>
<comment type="caution">
    <text evidence="14">Lacks conserved residue(s) required for the propagation of feature annotation.</text>
</comment>
<dbReference type="Pfam" id="PF22458">
    <property type="entry name" value="RsmF-B_ferredox"/>
    <property type="match status" value="1"/>
</dbReference>
<dbReference type="GO" id="GO:0005737">
    <property type="term" value="C:cytoplasm"/>
    <property type="evidence" value="ECO:0007669"/>
    <property type="project" value="UniProtKB-SubCell"/>
</dbReference>
<dbReference type="Gene3D" id="1.10.940.10">
    <property type="entry name" value="NusB-like"/>
    <property type="match status" value="1"/>
</dbReference>
<evidence type="ECO:0000256" key="2">
    <source>
        <dbReference type="ARBA" id="ARBA00004496"/>
    </source>
</evidence>
<dbReference type="Gene3D" id="3.40.50.150">
    <property type="entry name" value="Vaccinia Virus protein VP39"/>
    <property type="match status" value="1"/>
</dbReference>
<feature type="domain" description="SAM-dependent MTase RsmB/NOP-type" evidence="15">
    <location>
        <begin position="172"/>
        <end position="448"/>
    </location>
</feature>
<evidence type="ECO:0000313" key="16">
    <source>
        <dbReference type="EMBL" id="GLI34543.1"/>
    </source>
</evidence>
<dbReference type="InterPro" id="IPR018314">
    <property type="entry name" value="RsmB/NOL1/NOP2-like_CS"/>
</dbReference>
<dbReference type="SUPFAM" id="SSF53335">
    <property type="entry name" value="S-adenosyl-L-methionine-dependent methyltransferases"/>
    <property type="match status" value="1"/>
</dbReference>
<accession>A0A9W6D3E3</accession>
<evidence type="ECO:0000256" key="10">
    <source>
        <dbReference type="ARBA" id="ARBA00022884"/>
    </source>
</evidence>
<dbReference type="InterPro" id="IPR001678">
    <property type="entry name" value="MeTrfase_RsmB-F_NOP2_dom"/>
</dbReference>
<comment type="similarity">
    <text evidence="3 14">Belongs to the class I-like SAM-binding methyltransferase superfamily. RsmB/NOP family.</text>
</comment>
<organism evidence="16 17">
    <name type="scientific">Desulforhabdus amnigena</name>
    <dbReference type="NCBI Taxonomy" id="40218"/>
    <lineage>
        <taxon>Bacteria</taxon>
        <taxon>Pseudomonadati</taxon>
        <taxon>Thermodesulfobacteriota</taxon>
        <taxon>Syntrophobacteria</taxon>
        <taxon>Syntrophobacterales</taxon>
        <taxon>Syntrophobacteraceae</taxon>
        <taxon>Desulforhabdus</taxon>
    </lineage>
</organism>
<dbReference type="PANTHER" id="PTHR22807:SF61">
    <property type="entry name" value="NOL1_NOP2_SUN FAMILY PROTEIN _ ANTITERMINATION NUSB DOMAIN-CONTAINING PROTEIN"/>
    <property type="match status" value="1"/>
</dbReference>
<reference evidence="16" key="1">
    <citation type="submission" date="2022-12" db="EMBL/GenBank/DDBJ databases">
        <title>Reference genome sequencing for broad-spectrum identification of bacterial and archaeal isolates by mass spectrometry.</title>
        <authorList>
            <person name="Sekiguchi Y."/>
            <person name="Tourlousse D.M."/>
        </authorList>
    </citation>
    <scope>NUCLEOTIDE SEQUENCE</scope>
    <source>
        <strain evidence="16">ASRB1</strain>
    </source>
</reference>
<keyword evidence="7 14" id="KW-0489">Methyltransferase</keyword>
<evidence type="ECO:0000256" key="4">
    <source>
        <dbReference type="ARBA" id="ARBA00012140"/>
    </source>
</evidence>
<sequence>MISSRSLAYQVLLHLNRKVSHPDRLIRAMLERHSRLDERDRALLTELVYGVLRWQGRLDWHIDQLSKIKPKKIDPEVRILLRLALYQILLLDRIPPHAAVNETVKLAKATQPPHLVGFVNALLREALRRENAWNWPPEEKDPAAFLAVTTSHPLWFVQKCLKELGPEETRALCLANNAIAPMALRVNTLRTSTSEVIQALRGRGIEADPSPLLPHAVRVSGFRQDISRLPLFQEGWVQVQDEASQLVSLLVSPRPGERVLDLCSGFGGKSTHLGILMKNEGEILAVDQSAWKLEELRRNAERQGVGIVKILANDVLELNPGKTGEFDRVLLDAPCSGFGALRRKPDIKWRRHLKDPYRFSQLQKKLLDQASSFVKKGGVLVYATCTFFAEEDEGVAGYFADGHPGWNVEPAGNFLPESCGAMVEGDFFKSWPHRHGLDGFFGARWRRGG</sequence>
<dbReference type="PROSITE" id="PS01153">
    <property type="entry name" value="NOL1_NOP2_SUN"/>
    <property type="match status" value="1"/>
</dbReference>
<keyword evidence="8 14" id="KW-0808">Transferase</keyword>
<dbReference type="PROSITE" id="PS51686">
    <property type="entry name" value="SAM_MT_RSMB_NOP"/>
    <property type="match status" value="1"/>
</dbReference>
<dbReference type="InterPro" id="IPR035926">
    <property type="entry name" value="NusB-like_sf"/>
</dbReference>
<dbReference type="SUPFAM" id="SSF48013">
    <property type="entry name" value="NusB-like"/>
    <property type="match status" value="1"/>
</dbReference>
<keyword evidence="5" id="KW-0963">Cytoplasm</keyword>
<evidence type="ECO:0000256" key="7">
    <source>
        <dbReference type="ARBA" id="ARBA00022603"/>
    </source>
</evidence>
<dbReference type="PRINTS" id="PR02008">
    <property type="entry name" value="RCMTFAMILY"/>
</dbReference>
<dbReference type="RefSeq" id="WP_281793847.1">
    <property type="nucleotide sequence ID" value="NZ_BSDR01000001.1"/>
</dbReference>
<feature type="active site" description="Nucleophile" evidence="14">
    <location>
        <position position="385"/>
    </location>
</feature>
<dbReference type="InterPro" id="IPR049560">
    <property type="entry name" value="MeTrfase_RsmB-F_NOP2_cat"/>
</dbReference>
<feature type="binding site" evidence="14">
    <location>
        <position position="314"/>
    </location>
    <ligand>
        <name>S-adenosyl-L-methionine</name>
        <dbReference type="ChEBI" id="CHEBI:59789"/>
    </ligand>
</feature>
<dbReference type="Pfam" id="PF01029">
    <property type="entry name" value="NusB"/>
    <property type="match status" value="1"/>
</dbReference>
<evidence type="ECO:0000259" key="15">
    <source>
        <dbReference type="PROSITE" id="PS51686"/>
    </source>
</evidence>
<keyword evidence="9 14" id="KW-0949">S-adenosyl-L-methionine</keyword>
<proteinExistence type="inferred from homology"/>
<evidence type="ECO:0000256" key="9">
    <source>
        <dbReference type="ARBA" id="ARBA00022691"/>
    </source>
</evidence>
<evidence type="ECO:0000313" key="17">
    <source>
        <dbReference type="Proteomes" id="UP001144372"/>
    </source>
</evidence>
<dbReference type="NCBIfam" id="TIGR00563">
    <property type="entry name" value="rsmB"/>
    <property type="match status" value="1"/>
</dbReference>
<name>A0A9W6D3E3_9BACT</name>
<dbReference type="EMBL" id="BSDR01000001">
    <property type="protein sequence ID" value="GLI34543.1"/>
    <property type="molecule type" value="Genomic_DNA"/>
</dbReference>
<evidence type="ECO:0000256" key="14">
    <source>
        <dbReference type="PROSITE-ProRule" id="PRU01023"/>
    </source>
</evidence>
<dbReference type="Pfam" id="PF01189">
    <property type="entry name" value="Methyltr_RsmB-F"/>
    <property type="match status" value="1"/>
</dbReference>
<keyword evidence="10 14" id="KW-0694">RNA-binding</keyword>
<feature type="binding site" evidence="14">
    <location>
        <position position="332"/>
    </location>
    <ligand>
        <name>S-adenosyl-L-methionine</name>
        <dbReference type="ChEBI" id="CHEBI:59789"/>
    </ligand>
</feature>
<comment type="subcellular location">
    <subcellularLocation>
        <location evidence="2">Cytoplasm</location>
    </subcellularLocation>
</comment>
<dbReference type="GO" id="GO:0006355">
    <property type="term" value="P:regulation of DNA-templated transcription"/>
    <property type="evidence" value="ECO:0007669"/>
    <property type="project" value="InterPro"/>
</dbReference>
<dbReference type="GO" id="GO:0008649">
    <property type="term" value="F:rRNA methyltransferase activity"/>
    <property type="evidence" value="ECO:0007669"/>
    <property type="project" value="InterPro"/>
</dbReference>
<keyword evidence="6" id="KW-0698">rRNA processing</keyword>
<protein>
    <recommendedName>
        <fullName evidence="4">16S rRNA (cytosine(967)-C(5))-methyltransferase</fullName>
        <ecNumber evidence="4">2.1.1.176</ecNumber>
    </recommendedName>
    <alternativeName>
        <fullName evidence="11">16S rRNA m5C967 methyltransferase</fullName>
    </alternativeName>
    <alternativeName>
        <fullName evidence="12">rRNA (cytosine-C(5)-)-methyltransferase RsmB</fullName>
    </alternativeName>
</protein>
<dbReference type="InterPro" id="IPR029063">
    <property type="entry name" value="SAM-dependent_MTases_sf"/>
</dbReference>
<dbReference type="AlphaFoldDB" id="A0A9W6D3E3"/>
<dbReference type="Proteomes" id="UP001144372">
    <property type="component" value="Unassembled WGS sequence"/>
</dbReference>
<dbReference type="NCBIfam" id="NF011494">
    <property type="entry name" value="PRK14902.1"/>
    <property type="match status" value="1"/>
</dbReference>
<evidence type="ECO:0000256" key="12">
    <source>
        <dbReference type="ARBA" id="ARBA00031088"/>
    </source>
</evidence>
<dbReference type="EC" id="2.1.1.176" evidence="4"/>
<evidence type="ECO:0000256" key="6">
    <source>
        <dbReference type="ARBA" id="ARBA00022552"/>
    </source>
</evidence>
<evidence type="ECO:0000256" key="1">
    <source>
        <dbReference type="ARBA" id="ARBA00002724"/>
    </source>
</evidence>
<evidence type="ECO:0000256" key="5">
    <source>
        <dbReference type="ARBA" id="ARBA00022490"/>
    </source>
</evidence>
<gene>
    <name evidence="16" type="primary">rsmB</name>
    <name evidence="16" type="ORF">DAMNIGENAA_19760</name>
</gene>
<evidence type="ECO:0000256" key="8">
    <source>
        <dbReference type="ARBA" id="ARBA00022679"/>
    </source>
</evidence>
<keyword evidence="17" id="KW-1185">Reference proteome</keyword>
<feature type="binding site" evidence="14">
    <location>
        <position position="287"/>
    </location>
    <ligand>
        <name>S-adenosyl-L-methionine</name>
        <dbReference type="ChEBI" id="CHEBI:59789"/>
    </ligand>
</feature>
<dbReference type="InterPro" id="IPR006027">
    <property type="entry name" value="NusB_RsmB_TIM44"/>
</dbReference>
<dbReference type="PANTHER" id="PTHR22807">
    <property type="entry name" value="NOP2 YEAST -RELATED NOL1/NOP2/FMU SUN DOMAIN-CONTAINING"/>
    <property type="match status" value="1"/>
</dbReference>